<dbReference type="PANTHER" id="PTHR11857">
    <property type="entry name" value="ODORANT BINDING PROTEIN-RELATED"/>
    <property type="match status" value="1"/>
</dbReference>
<dbReference type="Proteomes" id="UP000091820">
    <property type="component" value="Unassembled WGS sequence"/>
</dbReference>
<protein>
    <submittedName>
        <fullName evidence="6">Uncharacterized protein</fullName>
    </submittedName>
</protein>
<evidence type="ECO:0000256" key="1">
    <source>
        <dbReference type="ARBA" id="ARBA00004613"/>
    </source>
</evidence>
<dbReference type="VEuPathDB" id="VectorBase:GBRI040269"/>
<dbReference type="AlphaFoldDB" id="A0A1A9X127"/>
<dbReference type="SUPFAM" id="SSF47565">
    <property type="entry name" value="Insect pheromone/odorant-binding proteins"/>
    <property type="match status" value="1"/>
</dbReference>
<accession>A0A1A9X127</accession>
<keyword evidence="3" id="KW-0964">Secreted</keyword>
<dbReference type="GO" id="GO:0007608">
    <property type="term" value="P:sensory perception of smell"/>
    <property type="evidence" value="ECO:0007669"/>
    <property type="project" value="TreeGrafter"/>
</dbReference>
<dbReference type="PANTHER" id="PTHR11857:SF43">
    <property type="entry name" value="GEO07291P1-RELATED"/>
    <property type="match status" value="1"/>
</dbReference>
<dbReference type="GO" id="GO:0005615">
    <property type="term" value="C:extracellular space"/>
    <property type="evidence" value="ECO:0007669"/>
    <property type="project" value="TreeGrafter"/>
</dbReference>
<evidence type="ECO:0000313" key="7">
    <source>
        <dbReference type="Proteomes" id="UP000091820"/>
    </source>
</evidence>
<evidence type="ECO:0000256" key="4">
    <source>
        <dbReference type="ARBA" id="ARBA00022729"/>
    </source>
</evidence>
<keyword evidence="4 5" id="KW-0732">Signal</keyword>
<evidence type="ECO:0000256" key="3">
    <source>
        <dbReference type="ARBA" id="ARBA00022525"/>
    </source>
</evidence>
<proteinExistence type="inferred from homology"/>
<reference evidence="6" key="2">
    <citation type="submission" date="2020-05" db="UniProtKB">
        <authorList>
            <consortium name="EnsemblMetazoa"/>
        </authorList>
    </citation>
    <scope>IDENTIFICATION</scope>
    <source>
        <strain evidence="6">IAEA</strain>
    </source>
</reference>
<comment type="subcellular location">
    <subcellularLocation>
        <location evidence="1">Secreted</location>
    </subcellularLocation>
</comment>
<name>A0A1A9X127_9MUSC</name>
<dbReference type="Gene3D" id="1.10.238.20">
    <property type="entry name" value="Pheromone/general odorant binding protein domain"/>
    <property type="match status" value="1"/>
</dbReference>
<evidence type="ECO:0000256" key="2">
    <source>
        <dbReference type="ARBA" id="ARBA00008098"/>
    </source>
</evidence>
<feature type="signal peptide" evidence="5">
    <location>
        <begin position="1"/>
        <end position="20"/>
    </location>
</feature>
<feature type="chain" id="PRO_5008400911" evidence="5">
    <location>
        <begin position="21"/>
        <end position="134"/>
    </location>
</feature>
<dbReference type="SMART" id="SM00708">
    <property type="entry name" value="PhBP"/>
    <property type="match status" value="1"/>
</dbReference>
<keyword evidence="7" id="KW-1185">Reference proteome</keyword>
<reference evidence="7" key="1">
    <citation type="submission" date="2014-03" db="EMBL/GenBank/DDBJ databases">
        <authorList>
            <person name="Aksoy S."/>
            <person name="Warren W."/>
            <person name="Wilson R.K."/>
        </authorList>
    </citation>
    <scope>NUCLEOTIDE SEQUENCE [LARGE SCALE GENOMIC DNA]</scope>
    <source>
        <strain evidence="7">IAEA</strain>
    </source>
</reference>
<dbReference type="EnsemblMetazoa" id="GBRI040269-RA">
    <property type="protein sequence ID" value="GBRI040269-PA"/>
    <property type="gene ID" value="GBRI040269"/>
</dbReference>
<dbReference type="Pfam" id="PF01395">
    <property type="entry name" value="PBP_GOBP"/>
    <property type="match status" value="1"/>
</dbReference>
<sequence>MKFIYVVCLTLACYVALVLSTAKDDFEKILKSCRQDVPINDNDLRTLNSSPNDVSEAVKCYMKCVMEKQGHFKNGMLLEEAVIESLQSSPDGQNDQNQMFAAVHECKTEKGTNECDTAFKVSMCLRENKVDFEI</sequence>
<evidence type="ECO:0000256" key="5">
    <source>
        <dbReference type="SAM" id="SignalP"/>
    </source>
</evidence>
<dbReference type="CDD" id="cd23992">
    <property type="entry name" value="PBP_GOBP"/>
    <property type="match status" value="1"/>
</dbReference>
<dbReference type="InterPro" id="IPR036728">
    <property type="entry name" value="PBP_GOBP_sf"/>
</dbReference>
<organism evidence="6 7">
    <name type="scientific">Glossina brevipalpis</name>
    <dbReference type="NCBI Taxonomy" id="37001"/>
    <lineage>
        <taxon>Eukaryota</taxon>
        <taxon>Metazoa</taxon>
        <taxon>Ecdysozoa</taxon>
        <taxon>Arthropoda</taxon>
        <taxon>Hexapoda</taxon>
        <taxon>Insecta</taxon>
        <taxon>Pterygota</taxon>
        <taxon>Neoptera</taxon>
        <taxon>Endopterygota</taxon>
        <taxon>Diptera</taxon>
        <taxon>Brachycera</taxon>
        <taxon>Muscomorpha</taxon>
        <taxon>Hippoboscoidea</taxon>
        <taxon>Glossinidae</taxon>
        <taxon>Glossina</taxon>
    </lineage>
</organism>
<dbReference type="GO" id="GO:0005549">
    <property type="term" value="F:odorant binding"/>
    <property type="evidence" value="ECO:0007669"/>
    <property type="project" value="InterPro"/>
</dbReference>
<dbReference type="InterPro" id="IPR006170">
    <property type="entry name" value="PBP/GOBP"/>
</dbReference>
<comment type="similarity">
    <text evidence="2">Belongs to the PBP/GOBP family.</text>
</comment>
<evidence type="ECO:0000313" key="6">
    <source>
        <dbReference type="EnsemblMetazoa" id="GBRI040269-PA"/>
    </source>
</evidence>